<dbReference type="PANTHER" id="PTHR10775">
    <property type="entry name" value="OS08G0208400 PROTEIN"/>
    <property type="match status" value="1"/>
</dbReference>
<dbReference type="Proteomes" id="UP000004995">
    <property type="component" value="Unassembled WGS sequence"/>
</dbReference>
<feature type="domain" description="Transposase-associated" evidence="1">
    <location>
        <begin position="3"/>
        <end position="75"/>
    </location>
</feature>
<proteinExistence type="predicted"/>
<dbReference type="AlphaFoldDB" id="K4AJ25"/>
<reference evidence="3" key="1">
    <citation type="journal article" date="2012" name="Nat. Biotechnol.">
        <title>Reference genome sequence of the model plant Setaria.</title>
        <authorList>
            <person name="Bennetzen J.L."/>
            <person name="Schmutz J."/>
            <person name="Wang H."/>
            <person name="Percifield R."/>
            <person name="Hawkins J."/>
            <person name="Pontaroli A.C."/>
            <person name="Estep M."/>
            <person name="Feng L."/>
            <person name="Vaughn J.N."/>
            <person name="Grimwood J."/>
            <person name="Jenkins J."/>
            <person name="Barry K."/>
            <person name="Lindquist E."/>
            <person name="Hellsten U."/>
            <person name="Deshpande S."/>
            <person name="Wang X."/>
            <person name="Wu X."/>
            <person name="Mitros T."/>
            <person name="Triplett J."/>
            <person name="Yang X."/>
            <person name="Ye C.Y."/>
            <person name="Mauro-Herrera M."/>
            <person name="Wang L."/>
            <person name="Li P."/>
            <person name="Sharma M."/>
            <person name="Sharma R."/>
            <person name="Ronald P.C."/>
            <person name="Panaud O."/>
            <person name="Kellogg E.A."/>
            <person name="Brutnell T.P."/>
            <person name="Doust A.N."/>
            <person name="Tuskan G.A."/>
            <person name="Rokhsar D."/>
            <person name="Devos K.M."/>
        </authorList>
    </citation>
    <scope>NUCLEOTIDE SEQUENCE [LARGE SCALE GENOMIC DNA]</scope>
    <source>
        <strain evidence="3">cv. Yugu1</strain>
    </source>
</reference>
<dbReference type="Pfam" id="PF13963">
    <property type="entry name" value="Transpos_assoc"/>
    <property type="match status" value="1"/>
</dbReference>
<evidence type="ECO:0000313" key="2">
    <source>
        <dbReference type="EnsemblPlants" id="KQK89659"/>
    </source>
</evidence>
<sequence length="300" mass="34417">MDRSWMSKPRCDPAYKDGVNQFLSFAFCDLPHDSKIPCPCNNCENRVTQNRDEVETHLKYDGILQGYTIWNHHGEEYDPPSFAFAHVPNNDASMPTLGVSRTATVENRHGILDDMQGMLQAIFLAPASYESLPSMSEAKLDDIQSSFTDMEHNVAEDRNMEHNMTEDVSPAEDNTMRIEHDMYTRFFKDAHTRLYPGCETFTKLSFLVHLYHQKCLHGWTQESFTSLLGLLSKALPPEANLPKTYYEAKTIIRAFGLDYVKIHACPKDRMLFQGNRAKQETYHVCKSSRWKDMKKNGSAA</sequence>
<dbReference type="HOGENOM" id="CLU_012006_2_2_1"/>
<dbReference type="Gramene" id="KQK89659">
    <property type="protein sequence ID" value="KQK89659"/>
    <property type="gene ID" value="SETIT_038889mg"/>
</dbReference>
<dbReference type="InParanoid" id="K4AJ25"/>
<evidence type="ECO:0000313" key="3">
    <source>
        <dbReference type="Proteomes" id="UP000004995"/>
    </source>
</evidence>
<dbReference type="eggNOG" id="ENOG502SHDI">
    <property type="taxonomic scope" value="Eukaryota"/>
</dbReference>
<name>K4AJ25_SETIT</name>
<dbReference type="EMBL" id="AGNK02005788">
    <property type="status" value="NOT_ANNOTATED_CDS"/>
    <property type="molecule type" value="Genomic_DNA"/>
</dbReference>
<organism evidence="2 3">
    <name type="scientific">Setaria italica</name>
    <name type="common">Foxtail millet</name>
    <name type="synonym">Panicum italicum</name>
    <dbReference type="NCBI Taxonomy" id="4555"/>
    <lineage>
        <taxon>Eukaryota</taxon>
        <taxon>Viridiplantae</taxon>
        <taxon>Streptophyta</taxon>
        <taxon>Embryophyta</taxon>
        <taxon>Tracheophyta</taxon>
        <taxon>Spermatophyta</taxon>
        <taxon>Magnoliopsida</taxon>
        <taxon>Liliopsida</taxon>
        <taxon>Poales</taxon>
        <taxon>Poaceae</taxon>
        <taxon>PACMAD clade</taxon>
        <taxon>Panicoideae</taxon>
        <taxon>Panicodae</taxon>
        <taxon>Paniceae</taxon>
        <taxon>Cenchrinae</taxon>
        <taxon>Setaria</taxon>
    </lineage>
</organism>
<protein>
    <recommendedName>
        <fullName evidence="1">Transposase-associated domain-containing protein</fullName>
    </recommendedName>
</protein>
<reference evidence="2" key="2">
    <citation type="submission" date="2018-08" db="UniProtKB">
        <authorList>
            <consortium name="EnsemblPlants"/>
        </authorList>
    </citation>
    <scope>IDENTIFICATION</scope>
    <source>
        <strain evidence="2">Yugu1</strain>
    </source>
</reference>
<dbReference type="PANTHER" id="PTHR10775:SF166">
    <property type="entry name" value="OS04G0146034 PROTEIN"/>
    <property type="match status" value="1"/>
</dbReference>
<evidence type="ECO:0000259" key="1">
    <source>
        <dbReference type="Pfam" id="PF13963"/>
    </source>
</evidence>
<keyword evidence="3" id="KW-1185">Reference proteome</keyword>
<accession>K4AJ25</accession>
<dbReference type="STRING" id="4555.K4AJ25"/>
<dbReference type="InterPro" id="IPR029480">
    <property type="entry name" value="Transpos_assoc"/>
</dbReference>
<dbReference type="EnsemblPlants" id="KQK89659">
    <property type="protein sequence ID" value="KQK89659"/>
    <property type="gene ID" value="SETIT_038889mg"/>
</dbReference>
<dbReference type="OMA" id="WINARRI"/>